<reference evidence="2 3" key="1">
    <citation type="journal article" date="2014" name="Genome Announc.">
        <title>Draft Genome Sequences of Two Vibrionaceae Species, Vibrio ponticus C121 and Photobacterium aphoticum C119, Isolated as Coral Reef Microbiota.</title>
        <authorList>
            <person name="Al-saari N."/>
            <person name="Meirelles P.M."/>
            <person name="Mino S."/>
            <person name="Suda W."/>
            <person name="Oshima K."/>
            <person name="Hattori M."/>
            <person name="Ohkuma M."/>
            <person name="Thompson F.L."/>
            <person name="Gomez-Gil B."/>
            <person name="Sawabe T."/>
            <person name="Sawabe T."/>
        </authorList>
    </citation>
    <scope>NUCLEOTIDE SEQUENCE [LARGE SCALE GENOMIC DNA]</scope>
    <source>
        <strain evidence="2 3">JCM 19237</strain>
    </source>
</reference>
<gene>
    <name evidence="2" type="ORF">JCM19237_4306</name>
</gene>
<dbReference type="PANTHER" id="PTHR36571">
    <property type="entry name" value="PROTEIN YGIW"/>
    <property type="match status" value="1"/>
</dbReference>
<dbReference type="STRING" id="754436.JCM19237_4306"/>
<dbReference type="eggNOG" id="COG3111">
    <property type="taxonomic scope" value="Bacteria"/>
</dbReference>
<dbReference type="EMBL" id="BBMN01000005">
    <property type="protein sequence ID" value="GAL04940.1"/>
    <property type="molecule type" value="Genomic_DNA"/>
</dbReference>
<keyword evidence="1" id="KW-0732">Signal</keyword>
<name>A0A090QP49_9GAMM</name>
<dbReference type="InterPro" id="IPR005220">
    <property type="entry name" value="CarO-like"/>
</dbReference>
<dbReference type="NCBIfam" id="NF033674">
    <property type="entry name" value="stress_OB_fold"/>
    <property type="match status" value="1"/>
</dbReference>
<protein>
    <submittedName>
        <fullName evidence="2">Uncharacterized conserved protein</fullName>
    </submittedName>
</protein>
<proteinExistence type="predicted"/>
<dbReference type="PANTHER" id="PTHR36571:SF1">
    <property type="entry name" value="PROTEIN YGIW"/>
    <property type="match status" value="1"/>
</dbReference>
<dbReference type="Pfam" id="PF04076">
    <property type="entry name" value="BOF"/>
    <property type="match status" value="1"/>
</dbReference>
<dbReference type="AlphaFoldDB" id="A0A090QP49"/>
<dbReference type="SUPFAM" id="SSF101756">
    <property type="entry name" value="Hypothetical protein YgiW"/>
    <property type="match status" value="1"/>
</dbReference>
<dbReference type="Gene3D" id="2.40.50.200">
    <property type="entry name" value="Bacterial OB-fold"/>
    <property type="match status" value="1"/>
</dbReference>
<evidence type="ECO:0000256" key="1">
    <source>
        <dbReference type="ARBA" id="ARBA00022729"/>
    </source>
</evidence>
<evidence type="ECO:0000313" key="2">
    <source>
        <dbReference type="EMBL" id="GAL04940.1"/>
    </source>
</evidence>
<sequence length="76" mass="8573">MANEDTIVELTGHITQSLGDEMYLFKDSTGEIQIEIDNNHWLGLDVTPEDTVIIRGEVDSEWNTPQIDVDSIQKKA</sequence>
<dbReference type="InterPro" id="IPR036700">
    <property type="entry name" value="BOBF_sf"/>
</dbReference>
<dbReference type="Proteomes" id="UP000029227">
    <property type="component" value="Unassembled WGS sequence"/>
</dbReference>
<organism evidence="2 3">
    <name type="scientific">Photobacterium aphoticum</name>
    <dbReference type="NCBI Taxonomy" id="754436"/>
    <lineage>
        <taxon>Bacteria</taxon>
        <taxon>Pseudomonadati</taxon>
        <taxon>Pseudomonadota</taxon>
        <taxon>Gammaproteobacteria</taxon>
        <taxon>Vibrionales</taxon>
        <taxon>Vibrionaceae</taxon>
        <taxon>Photobacterium</taxon>
    </lineage>
</organism>
<evidence type="ECO:0000313" key="3">
    <source>
        <dbReference type="Proteomes" id="UP000029227"/>
    </source>
</evidence>
<comment type="caution">
    <text evidence="2">The sequence shown here is derived from an EMBL/GenBank/DDBJ whole genome shotgun (WGS) entry which is preliminary data.</text>
</comment>
<accession>A0A090QP49</accession>